<name>A0AAV3SZV5_9EURY</name>
<comment type="caution">
    <text evidence="1">The sequence shown here is derived from an EMBL/GenBank/DDBJ whole genome shotgun (WGS) entry which is preliminary data.</text>
</comment>
<reference evidence="1 2" key="1">
    <citation type="journal article" date="2019" name="Int. J. Syst. Evol. Microbiol.">
        <title>The Global Catalogue of Microorganisms (GCM) 10K type strain sequencing project: providing services to taxonomists for standard genome sequencing and annotation.</title>
        <authorList>
            <consortium name="The Broad Institute Genomics Platform"/>
            <consortium name="The Broad Institute Genome Sequencing Center for Infectious Disease"/>
            <person name="Wu L."/>
            <person name="Ma J."/>
        </authorList>
    </citation>
    <scope>NUCLEOTIDE SEQUENCE [LARGE SCALE GENOMIC DNA]</scope>
    <source>
        <strain evidence="1 2">JCM 16327</strain>
    </source>
</reference>
<proteinExistence type="predicted"/>
<dbReference type="AlphaFoldDB" id="A0AAV3SZV5"/>
<accession>A0AAV3SZV5</accession>
<sequence>MKSGIIGSIDGDLESIPSFDDVVTTEDFELHTCVTAGPVQQDLLGELAGQSGEALTEDIADVSIPSVEDGNITSSTSPQKTFQYTEFEAVPNDFVLIDGTDGEFLFDELTRRTDAVVSRASVDIDAYAESRPNANPWKCGFSNAHGNIESGTVYGHDVTDDLNMGDVIDSSDKTQIGLEFEYSGTQIKMEVSGNGFVRVLEPSLRTETFLGFVEDEIAPFW</sequence>
<dbReference type="RefSeq" id="WP_227261362.1">
    <property type="nucleotide sequence ID" value="NZ_BAAADU010000002.1"/>
</dbReference>
<keyword evidence="2" id="KW-1185">Reference proteome</keyword>
<evidence type="ECO:0000313" key="2">
    <source>
        <dbReference type="Proteomes" id="UP001500194"/>
    </source>
</evidence>
<gene>
    <name evidence="1" type="ORF">GCM10009019_09330</name>
</gene>
<dbReference type="EMBL" id="BAAADU010000002">
    <property type="protein sequence ID" value="GAA0648851.1"/>
    <property type="molecule type" value="Genomic_DNA"/>
</dbReference>
<protein>
    <submittedName>
        <fullName evidence="1">Uncharacterized protein</fullName>
    </submittedName>
</protein>
<organism evidence="1 2">
    <name type="scientific">Salarchaeum japonicum</name>
    <dbReference type="NCBI Taxonomy" id="555573"/>
    <lineage>
        <taxon>Archaea</taxon>
        <taxon>Methanobacteriati</taxon>
        <taxon>Methanobacteriota</taxon>
        <taxon>Stenosarchaea group</taxon>
        <taxon>Halobacteria</taxon>
        <taxon>Halobacteriales</taxon>
        <taxon>Halobacteriaceae</taxon>
    </lineage>
</organism>
<dbReference type="Proteomes" id="UP001500194">
    <property type="component" value="Unassembled WGS sequence"/>
</dbReference>
<evidence type="ECO:0000313" key="1">
    <source>
        <dbReference type="EMBL" id="GAA0648851.1"/>
    </source>
</evidence>
<dbReference type="GeneID" id="68571941"/>